<evidence type="ECO:0000256" key="5">
    <source>
        <dbReference type="ARBA" id="ARBA00022723"/>
    </source>
</evidence>
<proteinExistence type="inferred from homology"/>
<keyword evidence="5" id="KW-0479">Metal-binding</keyword>
<comment type="similarity">
    <text evidence="3">Belongs to the HARBI1 family.</text>
</comment>
<dbReference type="Pfam" id="PF13359">
    <property type="entry name" value="DDE_Tnp_4"/>
    <property type="match status" value="1"/>
</dbReference>
<sequence length="449" mass="50804">MYQQPIKLNLQLSTVRASLAGPRRSLKLLLADICQTPTQARTTKDGGEGGVIDVEKSLRAVLLEELEITEAAQLLEDDDSDAEDSGEGLFRDAITSYRYLTRSTVFKAAHWTPGRIFRSDPMRARRDLRMSRGTFIFLLSRIQEDVVFARAPTKQEQAPVQLQLEVFLFALQSLSSHRVAQHFGIAEGSVYKFRDRVTCAILALEKDFVRWPSIVERNKIAQAFEARSAFPACVGCVDGTAFKLLNAPAVNPECYFSRKSVYCIGAQIICDHRRRITYYQIGQPGSLHDKRAMSLTVMSDAPRKFFEPGQYVLGDTAYSCCFPFIVTPYKMPASAKPRNKTFNWLLAQQRIVIEHTIGILKARFPVLEGLRDRIRNEDDLLKVSKKIVCGFILHNMCVDTEDMFEVLVQLNEGNVSQEEDDAVPIDWSSDDSEDLRTITQEVVLSRRGF</sequence>
<comment type="cofactor">
    <cofactor evidence="1">
        <name>a divalent metal cation</name>
        <dbReference type="ChEBI" id="CHEBI:60240"/>
    </cofactor>
</comment>
<keyword evidence="7" id="KW-0539">Nucleus</keyword>
<keyword evidence="4" id="KW-0540">Nuclease</keyword>
<evidence type="ECO:0000256" key="6">
    <source>
        <dbReference type="ARBA" id="ARBA00022801"/>
    </source>
</evidence>
<dbReference type="AlphaFoldDB" id="A0A6A3JE51"/>
<comment type="caution">
    <text evidence="9">The sequence shown here is derived from an EMBL/GenBank/DDBJ whole genome shotgun (WGS) entry which is preliminary data.</text>
</comment>
<reference evidence="9 10" key="1">
    <citation type="submission" date="2018-09" db="EMBL/GenBank/DDBJ databases">
        <title>Genomic investigation of the strawberry pathogen Phytophthora fragariae indicates pathogenicity is determined by transcriptional variation in three key races.</title>
        <authorList>
            <person name="Adams T.M."/>
            <person name="Armitage A.D."/>
            <person name="Sobczyk M.K."/>
            <person name="Bates H.J."/>
            <person name="Dunwell J.M."/>
            <person name="Nellist C.F."/>
            <person name="Harrison R.J."/>
        </authorList>
    </citation>
    <scope>NUCLEOTIDE SEQUENCE [LARGE SCALE GENOMIC DNA]</scope>
    <source>
        <strain evidence="9 10">SCRP245</strain>
    </source>
</reference>
<dbReference type="GO" id="GO:0046872">
    <property type="term" value="F:metal ion binding"/>
    <property type="evidence" value="ECO:0007669"/>
    <property type="project" value="UniProtKB-KW"/>
</dbReference>
<evidence type="ECO:0000256" key="1">
    <source>
        <dbReference type="ARBA" id="ARBA00001968"/>
    </source>
</evidence>
<dbReference type="PANTHER" id="PTHR22930">
    <property type="match status" value="1"/>
</dbReference>
<name>A0A6A3JE51_9STRA</name>
<dbReference type="GO" id="GO:0004518">
    <property type="term" value="F:nuclease activity"/>
    <property type="evidence" value="ECO:0007669"/>
    <property type="project" value="UniProtKB-KW"/>
</dbReference>
<comment type="subcellular location">
    <subcellularLocation>
        <location evidence="2">Nucleus</location>
    </subcellularLocation>
</comment>
<keyword evidence="6" id="KW-0378">Hydrolase</keyword>
<dbReference type="GO" id="GO:0005634">
    <property type="term" value="C:nucleus"/>
    <property type="evidence" value="ECO:0007669"/>
    <property type="project" value="UniProtKB-SubCell"/>
</dbReference>
<evidence type="ECO:0000256" key="4">
    <source>
        <dbReference type="ARBA" id="ARBA00022722"/>
    </source>
</evidence>
<dbReference type="InterPro" id="IPR045249">
    <property type="entry name" value="HARBI1-like"/>
</dbReference>
<accession>A0A6A3JE51</accession>
<organism evidence="9 10">
    <name type="scientific">Phytophthora fragariae</name>
    <dbReference type="NCBI Taxonomy" id="53985"/>
    <lineage>
        <taxon>Eukaryota</taxon>
        <taxon>Sar</taxon>
        <taxon>Stramenopiles</taxon>
        <taxon>Oomycota</taxon>
        <taxon>Peronosporomycetes</taxon>
        <taxon>Peronosporales</taxon>
        <taxon>Peronosporaceae</taxon>
        <taxon>Phytophthora</taxon>
    </lineage>
</organism>
<feature type="domain" description="DDE Tnp4" evidence="8">
    <location>
        <begin position="237"/>
        <end position="395"/>
    </location>
</feature>
<dbReference type="InterPro" id="IPR027806">
    <property type="entry name" value="HARBI1_dom"/>
</dbReference>
<dbReference type="GO" id="GO:0016787">
    <property type="term" value="F:hydrolase activity"/>
    <property type="evidence" value="ECO:0007669"/>
    <property type="project" value="UniProtKB-KW"/>
</dbReference>
<evidence type="ECO:0000313" key="9">
    <source>
        <dbReference type="EMBL" id="KAE8992512.1"/>
    </source>
</evidence>
<gene>
    <name evidence="9" type="ORF">PF011_g17525</name>
</gene>
<protein>
    <recommendedName>
        <fullName evidence="8">DDE Tnp4 domain-containing protein</fullName>
    </recommendedName>
</protein>
<evidence type="ECO:0000256" key="2">
    <source>
        <dbReference type="ARBA" id="ARBA00004123"/>
    </source>
</evidence>
<evidence type="ECO:0000259" key="8">
    <source>
        <dbReference type="Pfam" id="PF13359"/>
    </source>
</evidence>
<evidence type="ECO:0000313" key="10">
    <source>
        <dbReference type="Proteomes" id="UP000460718"/>
    </source>
</evidence>
<evidence type="ECO:0000256" key="7">
    <source>
        <dbReference type="ARBA" id="ARBA00023242"/>
    </source>
</evidence>
<dbReference type="Proteomes" id="UP000460718">
    <property type="component" value="Unassembled WGS sequence"/>
</dbReference>
<dbReference type="EMBL" id="QXFW01001329">
    <property type="protein sequence ID" value="KAE8992512.1"/>
    <property type="molecule type" value="Genomic_DNA"/>
</dbReference>
<evidence type="ECO:0000256" key="3">
    <source>
        <dbReference type="ARBA" id="ARBA00006958"/>
    </source>
</evidence>
<dbReference type="PANTHER" id="PTHR22930:SF85">
    <property type="entry name" value="GH03217P-RELATED"/>
    <property type="match status" value="1"/>
</dbReference>